<dbReference type="EMBL" id="JAKJHZ010000006">
    <property type="protein sequence ID" value="MCF6377987.1"/>
    <property type="molecule type" value="Genomic_DNA"/>
</dbReference>
<name>A0ABS9H9U4_9ACTN</name>
<evidence type="ECO:0000313" key="2">
    <source>
        <dbReference type="EMBL" id="MCF6377987.1"/>
    </source>
</evidence>
<evidence type="ECO:0000313" key="3">
    <source>
        <dbReference type="Proteomes" id="UP001201161"/>
    </source>
</evidence>
<comment type="caution">
    <text evidence="2">The sequence shown here is derived from an EMBL/GenBank/DDBJ whole genome shotgun (WGS) entry which is preliminary data.</text>
</comment>
<gene>
    <name evidence="2" type="ORF">L2K70_10255</name>
</gene>
<proteinExistence type="predicted"/>
<keyword evidence="3" id="KW-1185">Reference proteome</keyword>
<sequence>MTEQSGGTPAEESGSPDALPLSSEAPTSGPGSRRGIWTAQREELRSALTAQSVLCGQLYREAVDALGAPELDTGRLVVAGHAVRELVNLLPAVLGDVNLPERVRDSDLRDHLVAEWNEYKADIATGAAAPGLMPSKVANAIDAWARAQSQITKNSQARRAALVLGTTETIEDSSVRVVIGAVDSFERLRHPSKSDSESPVDRAAYRDALSIIENAITSRILGFFAVKDRLQDVVDAANVRTEDGVWTQPTETDVSTALARIGGLQHRRIFYDELGNPEWIGPLDRLAALEAPTALDPDAEQRWQPWPAGDYLVRMAEHRSAEVRQILLRVIDAQSAWAAKVRLLDAALRMPVADARGMASAIQSHLNGELDPNLALDVVTFLEQLAGAGEIRPAMRLAHTVLCPRTLPNAGGRGRRDVRAGIDSYWYAQALKRVTSALSADPRLLGTVYAWLRLEQELSESWDPDRDWDASSIWRPSISDHEQNYRHHDIADALVDALRDLAINQMESGVDLERVMGTLERDRMPIAMRIAVYALSAQGGRQDDALKVATERVLDRDLLHHPWFFREYTQLAAATLPRLNDADYGRWEALVDEGPQVSAERRQRIVEHRAEGQSEDDAFAQYVTMRRHELLSAIGAGALRERLLETHTALVEDLGEYEHAGFRSWHSMSYGEEAPPIGVELAEMPAADVLATVRNWEPDRTQTGTKEGLAESLQEVAEARPAEFSALAQPFMQLDDPYRSRFLDGIRKAAESNAAAVDWASYLRGARVLASTVAREEDRNTYSLRQVCNSIESAVNGERTQIPVELLSDAASTVATWIDDPDPNDEDAIGSDHLTRALNTVRPVAVRTLIRIGRAAKLAHGDEFDSEPVIAAVQKALHSRLVPRDASLAVSSAFGDGLSLMMWMDGPWTNSWLPSAMTADTWGDVFVTTALTTNMTSTQLLNDLWPSIDAILGRTSTRESVEMGWRSDRSIDEVVGDHLMNLAMWGSASPWPVRTESFFARVSTEVAASVLGQVGWRLMNTAEPSRELVERAEAIWDARQDAVDRGDADAGQLSQFYWWVHSNKFPVTWWLPRLTRVADQIDFDGRSFIGEHIEEAAHTHAGDAVALMARLLRSDETRTLARHGLVTSAPTVIALGLRSGDEAIGRSARELMDLLGEQGIVDMDEQVSRASRELDVSNESS</sequence>
<organism evidence="2 3">
    <name type="scientific">Nocardioides potassii</name>
    <dbReference type="NCBI Taxonomy" id="2911371"/>
    <lineage>
        <taxon>Bacteria</taxon>
        <taxon>Bacillati</taxon>
        <taxon>Actinomycetota</taxon>
        <taxon>Actinomycetes</taxon>
        <taxon>Propionibacteriales</taxon>
        <taxon>Nocardioidaceae</taxon>
        <taxon>Nocardioides</taxon>
    </lineage>
</organism>
<protein>
    <submittedName>
        <fullName evidence="2">Uncharacterized protein</fullName>
    </submittedName>
</protein>
<dbReference type="RefSeq" id="WP_236401739.1">
    <property type="nucleotide sequence ID" value="NZ_JAKJHZ010000006.1"/>
</dbReference>
<reference evidence="2 3" key="1">
    <citation type="submission" date="2022-01" db="EMBL/GenBank/DDBJ databases">
        <title>Nocardioides sp. nov., an actinomycete isolated from mining soil.</title>
        <authorList>
            <person name="Liu L."/>
        </authorList>
    </citation>
    <scope>NUCLEOTIDE SEQUENCE [LARGE SCALE GENOMIC DNA]</scope>
    <source>
        <strain evidence="2 3">KLBMP 9356</strain>
    </source>
</reference>
<feature type="region of interest" description="Disordered" evidence="1">
    <location>
        <begin position="1"/>
        <end position="34"/>
    </location>
</feature>
<evidence type="ECO:0000256" key="1">
    <source>
        <dbReference type="SAM" id="MobiDB-lite"/>
    </source>
</evidence>
<dbReference type="Proteomes" id="UP001201161">
    <property type="component" value="Unassembled WGS sequence"/>
</dbReference>
<accession>A0ABS9H9U4</accession>